<protein>
    <submittedName>
        <fullName evidence="2">VOC family protein</fullName>
    </submittedName>
</protein>
<dbReference type="Proteomes" id="UP001597083">
    <property type="component" value="Unassembled WGS sequence"/>
</dbReference>
<name>A0ABW3CL30_9ACTN</name>
<dbReference type="InterPro" id="IPR037523">
    <property type="entry name" value="VOC_core"/>
</dbReference>
<dbReference type="EMBL" id="JBHTIR010002839">
    <property type="protein sequence ID" value="MFD0854299.1"/>
    <property type="molecule type" value="Genomic_DNA"/>
</dbReference>
<dbReference type="SUPFAM" id="SSF54593">
    <property type="entry name" value="Glyoxalase/Bleomycin resistance protein/Dihydroxybiphenyl dioxygenase"/>
    <property type="match status" value="1"/>
</dbReference>
<sequence>MTKHIRPRLIVQDVDKAIEYYVTCLDAKPGARHAEPSGLVVNAELTIGESDLTLAQAYDGYRLHSPRDLGGSPLLLTLTVDDATAVGNAMVDAGGSVIVPIEDRPYGKRQGRIEDPFGHLWVVSQPLET</sequence>
<evidence type="ECO:0000313" key="2">
    <source>
        <dbReference type="EMBL" id="MFD0854299.1"/>
    </source>
</evidence>
<dbReference type="Gene3D" id="3.30.720.120">
    <property type="match status" value="1"/>
</dbReference>
<dbReference type="PROSITE" id="PS51819">
    <property type="entry name" value="VOC"/>
    <property type="match status" value="1"/>
</dbReference>
<dbReference type="PANTHER" id="PTHR34109:SF1">
    <property type="entry name" value="VOC DOMAIN-CONTAINING PROTEIN"/>
    <property type="match status" value="1"/>
</dbReference>
<dbReference type="CDD" id="cd07246">
    <property type="entry name" value="VOC_like"/>
    <property type="match status" value="1"/>
</dbReference>
<dbReference type="PANTHER" id="PTHR34109">
    <property type="entry name" value="BNAUNNG04460D PROTEIN-RELATED"/>
    <property type="match status" value="1"/>
</dbReference>
<gene>
    <name evidence="2" type="ORF">ACFQ07_18820</name>
</gene>
<accession>A0ABW3CL30</accession>
<proteinExistence type="predicted"/>
<evidence type="ECO:0000259" key="1">
    <source>
        <dbReference type="PROSITE" id="PS51819"/>
    </source>
</evidence>
<dbReference type="InterPro" id="IPR004360">
    <property type="entry name" value="Glyas_Fos-R_dOase_dom"/>
</dbReference>
<feature type="domain" description="VOC" evidence="1">
    <location>
        <begin position="1"/>
        <end position="126"/>
    </location>
</feature>
<dbReference type="Pfam" id="PF00903">
    <property type="entry name" value="Glyoxalase"/>
    <property type="match status" value="1"/>
</dbReference>
<dbReference type="InterPro" id="IPR029068">
    <property type="entry name" value="Glyas_Bleomycin-R_OHBP_Dase"/>
</dbReference>
<evidence type="ECO:0000313" key="3">
    <source>
        <dbReference type="Proteomes" id="UP001597083"/>
    </source>
</evidence>
<dbReference type="Gene3D" id="3.30.720.110">
    <property type="match status" value="1"/>
</dbReference>
<organism evidence="2 3">
    <name type="scientific">Actinomadura adrarensis</name>
    <dbReference type="NCBI Taxonomy" id="1819600"/>
    <lineage>
        <taxon>Bacteria</taxon>
        <taxon>Bacillati</taxon>
        <taxon>Actinomycetota</taxon>
        <taxon>Actinomycetes</taxon>
        <taxon>Streptosporangiales</taxon>
        <taxon>Thermomonosporaceae</taxon>
        <taxon>Actinomadura</taxon>
    </lineage>
</organism>
<keyword evidence="3" id="KW-1185">Reference proteome</keyword>
<reference evidence="3" key="1">
    <citation type="journal article" date="2019" name="Int. J. Syst. Evol. Microbiol.">
        <title>The Global Catalogue of Microorganisms (GCM) 10K type strain sequencing project: providing services to taxonomists for standard genome sequencing and annotation.</title>
        <authorList>
            <consortium name="The Broad Institute Genomics Platform"/>
            <consortium name="The Broad Institute Genome Sequencing Center for Infectious Disease"/>
            <person name="Wu L."/>
            <person name="Ma J."/>
        </authorList>
    </citation>
    <scope>NUCLEOTIDE SEQUENCE [LARGE SCALE GENOMIC DNA]</scope>
    <source>
        <strain evidence="3">JCM 31696</strain>
    </source>
</reference>
<comment type="caution">
    <text evidence="2">The sequence shown here is derived from an EMBL/GenBank/DDBJ whole genome shotgun (WGS) entry which is preliminary data.</text>
</comment>